<gene>
    <name evidence="1" type="ORF">UV68_C0007G0012</name>
</gene>
<dbReference type="Proteomes" id="UP000033980">
    <property type="component" value="Unassembled WGS sequence"/>
</dbReference>
<accession>A0A0G1D9N5</accession>
<comment type="caution">
    <text evidence="1">The sequence shown here is derived from an EMBL/GenBank/DDBJ whole genome shotgun (WGS) entry which is preliminary data.</text>
</comment>
<organism evidence="1 2">
    <name type="scientific">Candidatus Collierbacteria bacterium GW2011_GWC2_43_12</name>
    <dbReference type="NCBI Taxonomy" id="1618390"/>
    <lineage>
        <taxon>Bacteria</taxon>
        <taxon>Candidatus Collieribacteriota</taxon>
    </lineage>
</organism>
<protein>
    <submittedName>
        <fullName evidence="1">Uncharacterized protein</fullName>
    </submittedName>
</protein>
<evidence type="ECO:0000313" key="2">
    <source>
        <dbReference type="Proteomes" id="UP000033980"/>
    </source>
</evidence>
<evidence type="ECO:0000313" key="1">
    <source>
        <dbReference type="EMBL" id="KKS94595.1"/>
    </source>
</evidence>
<proteinExistence type="predicted"/>
<name>A0A0G1D9N5_9BACT</name>
<sequence length="268" mass="30413">MPIQTQKLPEYVSSLSQARQAIAGKLFSHAWFKATDPKIQEEVLSLPEDHEGFLVDLASRPDEIGELDVLRLIKIGYGHFLLLPVFEVRSNITNQVFTYEYASWKTGSNPGARGIIFLETEGQISHFLVGIMHKFSSASEVYESIGGLYLHFFDNKPINFPKKIEQEICFHLGVDQLEFKKIVDLGRAHPDFGMTNNISDLFAAVIDISHLPKIKAKETFRTTHKPVGFDLKIIPIQELSEYAKKIEDNYFLATLARVLVHPEIKITL</sequence>
<dbReference type="EMBL" id="LCFK01000007">
    <property type="protein sequence ID" value="KKS94595.1"/>
    <property type="molecule type" value="Genomic_DNA"/>
</dbReference>
<reference evidence="1 2" key="1">
    <citation type="journal article" date="2015" name="Nature">
        <title>rRNA introns, odd ribosomes, and small enigmatic genomes across a large radiation of phyla.</title>
        <authorList>
            <person name="Brown C.T."/>
            <person name="Hug L.A."/>
            <person name="Thomas B.C."/>
            <person name="Sharon I."/>
            <person name="Castelle C.J."/>
            <person name="Singh A."/>
            <person name="Wilkins M.J."/>
            <person name="Williams K.H."/>
            <person name="Banfield J.F."/>
        </authorList>
    </citation>
    <scope>NUCLEOTIDE SEQUENCE [LARGE SCALE GENOMIC DNA]</scope>
</reference>
<dbReference type="AlphaFoldDB" id="A0A0G1D9N5"/>